<protein>
    <submittedName>
        <fullName evidence="1">Uncharacterized protein</fullName>
    </submittedName>
</protein>
<sequence>MGDSTWLIAAITGATAVAASWTTGRLSARSARQTAELNAAEHRSEQTRQARRTAYLEFIACVHAMGNLNGNALSLFRGPTRPEWRSALQDIHNRLRDNYHDRFLPALDVVCVEGPDEVAAAAMAVGPASTTVFKLIEAILRGDGDPAELPGRCAQLWTAVAAFIRTARHTLNT</sequence>
<proteinExistence type="predicted"/>
<dbReference type="Proteomes" id="UP000027178">
    <property type="component" value="Unassembled WGS sequence"/>
</dbReference>
<name>A0A066ZD28_9ACTN</name>
<keyword evidence="2" id="KW-1185">Reference proteome</keyword>
<gene>
    <name evidence="1" type="ORF">KCH_00660</name>
</gene>
<evidence type="ECO:0000313" key="2">
    <source>
        <dbReference type="Proteomes" id="UP000027178"/>
    </source>
</evidence>
<dbReference type="OrthoDB" id="4192933at2"/>
<comment type="caution">
    <text evidence="1">The sequence shown here is derived from an EMBL/GenBank/DDBJ whole genome shotgun (WGS) entry which is preliminary data.</text>
</comment>
<reference evidence="1 2" key="1">
    <citation type="submission" date="2014-05" db="EMBL/GenBank/DDBJ databases">
        <title>Draft Genome Sequence of Kitasatospora cheerisanensis KCTC 2395.</title>
        <authorList>
            <person name="Nam D.H."/>
        </authorList>
    </citation>
    <scope>NUCLEOTIDE SEQUENCE [LARGE SCALE GENOMIC DNA]</scope>
    <source>
        <strain evidence="1 2">KCTC 2395</strain>
    </source>
</reference>
<evidence type="ECO:0000313" key="1">
    <source>
        <dbReference type="EMBL" id="KDN88216.1"/>
    </source>
</evidence>
<dbReference type="AlphaFoldDB" id="A0A066ZD28"/>
<organism evidence="1 2">
    <name type="scientific">Kitasatospora cheerisanensis KCTC 2395</name>
    <dbReference type="NCBI Taxonomy" id="1348663"/>
    <lineage>
        <taxon>Bacteria</taxon>
        <taxon>Bacillati</taxon>
        <taxon>Actinomycetota</taxon>
        <taxon>Actinomycetes</taxon>
        <taxon>Kitasatosporales</taxon>
        <taxon>Streptomycetaceae</taxon>
        <taxon>Kitasatospora</taxon>
    </lineage>
</organism>
<dbReference type="HOGENOM" id="CLU_127696_0_0_11"/>
<dbReference type="EMBL" id="JNBY01000003">
    <property type="protein sequence ID" value="KDN88216.1"/>
    <property type="molecule type" value="Genomic_DNA"/>
</dbReference>
<accession>A0A066ZD28</accession>
<dbReference type="PATRIC" id="fig|1348663.4.peg.48"/>
<dbReference type="RefSeq" id="WP_157031817.1">
    <property type="nucleotide sequence ID" value="NZ_KK853997.1"/>
</dbReference>